<keyword evidence="8 10" id="KW-0131">Cell cycle</keyword>
<comment type="pathway">
    <text evidence="10 11">Cell wall biogenesis; peptidoglycan biosynthesis.</text>
</comment>
<evidence type="ECO:0000256" key="5">
    <source>
        <dbReference type="ARBA" id="ARBA00022840"/>
    </source>
</evidence>
<dbReference type="InterPro" id="IPR035911">
    <property type="entry name" value="MurE/MurF_N"/>
</dbReference>
<keyword evidence="6 10" id="KW-0133">Cell shape</keyword>
<comment type="function">
    <text evidence="10 11">Involved in cell wall formation. Catalyzes the final step in the synthesis of UDP-N-acetylmuramoyl-pentapeptide, the precursor of murein.</text>
</comment>
<dbReference type="Gene3D" id="3.40.1390.10">
    <property type="entry name" value="MurE/MurF, N-terminal domain"/>
    <property type="match status" value="1"/>
</dbReference>
<reference evidence="15 16" key="1">
    <citation type="submission" date="2016-08" db="EMBL/GenBank/DDBJ databases">
        <title>Draft genome of Amylibacter sp. strain 4G11.</title>
        <authorList>
            <person name="Wong S.-K."/>
            <person name="Hamasaki K."/>
            <person name="Yoshizawa S."/>
        </authorList>
    </citation>
    <scope>NUCLEOTIDE SEQUENCE [LARGE SCALE GENOMIC DNA]</scope>
    <source>
        <strain evidence="15 16">4G11</strain>
    </source>
</reference>
<dbReference type="HAMAP" id="MF_02019">
    <property type="entry name" value="MurF"/>
    <property type="match status" value="1"/>
</dbReference>
<dbReference type="GO" id="GO:0009252">
    <property type="term" value="P:peptidoglycan biosynthetic process"/>
    <property type="evidence" value="ECO:0007669"/>
    <property type="project" value="UniProtKB-UniRule"/>
</dbReference>
<proteinExistence type="inferred from homology"/>
<evidence type="ECO:0000256" key="1">
    <source>
        <dbReference type="ARBA" id="ARBA00022490"/>
    </source>
</evidence>
<sequence>MELWNSKDAVLATGGRSTTDWVANGLSIDTREIEQGDIFVALKDQRDGHDFVAQALEKGAAAALVSRIPDGVSPNAPLLIVDDVLSALEDMARFARKRTSAKVIGVTGSVGKTGTKEMLRTALMGQGRVHAAERSFNNHWGVPLTLARMPENTDFAVIEIGMNHPNEITPLARMADLDVAIVTTVAAVHMAAFKDVDEIAHAKAEIFDGLRKGGAAIINIDIPTTKILQDGAVNAGANLIGFGQTAGADYQLQDAIIGNDTTNVTATAFGDPIMFKLSAPGKHLAMNALAVLAAAVGAGGDLAMSMLALQEFTAPSGRGARQTIELANIDGASLELIDESYNANPTSMGASLDVLAASQPVDNVGRIRKGRRIAFLGDMLELGPKEHEMHAELAQHDAIAQVDIIHTAGALMQSLHDALPVEKRGTWFADAQQMADKVHQLLDAGDVVMVKGSLGSRLALVVKSIQKLQYK</sequence>
<evidence type="ECO:0000259" key="12">
    <source>
        <dbReference type="Pfam" id="PF01225"/>
    </source>
</evidence>
<evidence type="ECO:0000256" key="2">
    <source>
        <dbReference type="ARBA" id="ARBA00022598"/>
    </source>
</evidence>
<evidence type="ECO:0000256" key="7">
    <source>
        <dbReference type="ARBA" id="ARBA00022984"/>
    </source>
</evidence>
<dbReference type="GO" id="GO:0047480">
    <property type="term" value="F:UDP-N-acetylmuramoyl-tripeptide-D-alanyl-D-alanine ligase activity"/>
    <property type="evidence" value="ECO:0007669"/>
    <property type="project" value="UniProtKB-UniRule"/>
</dbReference>
<protein>
    <recommendedName>
        <fullName evidence="10 11">UDP-N-acetylmuramoyl-tripeptide--D-alanyl-D-alanine ligase</fullName>
        <ecNumber evidence="10 11">6.3.2.10</ecNumber>
    </recommendedName>
    <alternativeName>
        <fullName evidence="10">D-alanyl-D-alanine-adding enzyme</fullName>
    </alternativeName>
</protein>
<dbReference type="Gene3D" id="3.90.190.20">
    <property type="entry name" value="Mur ligase, C-terminal domain"/>
    <property type="match status" value="1"/>
</dbReference>
<evidence type="ECO:0000313" key="15">
    <source>
        <dbReference type="EMBL" id="PIB24211.1"/>
    </source>
</evidence>
<keyword evidence="7 10" id="KW-0573">Peptidoglycan synthesis</keyword>
<comment type="catalytic activity">
    <reaction evidence="10 11">
        <text>D-alanyl-D-alanine + UDP-N-acetyl-alpha-D-muramoyl-L-alanyl-gamma-D-glutamyl-meso-2,6-diaminopimelate + ATP = UDP-N-acetyl-alpha-D-muramoyl-L-alanyl-gamma-D-glutamyl-meso-2,6-diaminopimeloyl-D-alanyl-D-alanine + ADP + phosphate + H(+)</text>
        <dbReference type="Rhea" id="RHEA:28374"/>
        <dbReference type="ChEBI" id="CHEBI:15378"/>
        <dbReference type="ChEBI" id="CHEBI:30616"/>
        <dbReference type="ChEBI" id="CHEBI:43474"/>
        <dbReference type="ChEBI" id="CHEBI:57822"/>
        <dbReference type="ChEBI" id="CHEBI:61386"/>
        <dbReference type="ChEBI" id="CHEBI:83905"/>
        <dbReference type="ChEBI" id="CHEBI:456216"/>
        <dbReference type="EC" id="6.3.2.10"/>
    </reaction>
</comment>
<dbReference type="InterPro" id="IPR005863">
    <property type="entry name" value="UDP-N-AcMur_synth"/>
</dbReference>
<dbReference type="PANTHER" id="PTHR43024">
    <property type="entry name" value="UDP-N-ACETYLMURAMOYL-TRIPEPTIDE--D-ALANYL-D-ALANINE LIGASE"/>
    <property type="match status" value="1"/>
</dbReference>
<comment type="caution">
    <text evidence="10">Lacks conserved residue(s) required for the propagation of feature annotation.</text>
</comment>
<evidence type="ECO:0000313" key="16">
    <source>
        <dbReference type="Proteomes" id="UP000231516"/>
    </source>
</evidence>
<keyword evidence="5 10" id="KW-0067">ATP-binding</keyword>
<evidence type="ECO:0000256" key="6">
    <source>
        <dbReference type="ARBA" id="ARBA00022960"/>
    </source>
</evidence>
<keyword evidence="3 10" id="KW-0132">Cell division</keyword>
<dbReference type="Pfam" id="PF01225">
    <property type="entry name" value="Mur_ligase"/>
    <property type="match status" value="1"/>
</dbReference>
<keyword evidence="1 10" id="KW-0963">Cytoplasm</keyword>
<feature type="domain" description="Mur ligase N-terminal catalytic" evidence="12">
    <location>
        <begin position="24"/>
        <end position="78"/>
    </location>
</feature>
<dbReference type="SUPFAM" id="SSF53244">
    <property type="entry name" value="MurD-like peptide ligases, peptide-binding domain"/>
    <property type="match status" value="1"/>
</dbReference>
<dbReference type="PANTHER" id="PTHR43024:SF1">
    <property type="entry name" value="UDP-N-ACETYLMURAMOYL-TRIPEPTIDE--D-ALANYL-D-ALANINE LIGASE"/>
    <property type="match status" value="1"/>
</dbReference>
<keyword evidence="2 10" id="KW-0436">Ligase</keyword>
<evidence type="ECO:0000256" key="4">
    <source>
        <dbReference type="ARBA" id="ARBA00022741"/>
    </source>
</evidence>
<dbReference type="Proteomes" id="UP000231516">
    <property type="component" value="Unassembled WGS sequence"/>
</dbReference>
<dbReference type="GO" id="GO:0008360">
    <property type="term" value="P:regulation of cell shape"/>
    <property type="evidence" value="ECO:0007669"/>
    <property type="project" value="UniProtKB-KW"/>
</dbReference>
<dbReference type="Pfam" id="PF02875">
    <property type="entry name" value="Mur_ligase_C"/>
    <property type="match status" value="1"/>
</dbReference>
<dbReference type="InterPro" id="IPR013221">
    <property type="entry name" value="Mur_ligase_cen"/>
</dbReference>
<accession>A0A2G5K3V8</accession>
<dbReference type="InterPro" id="IPR004101">
    <property type="entry name" value="Mur_ligase_C"/>
</dbReference>
<dbReference type="InterPro" id="IPR036565">
    <property type="entry name" value="Mur-like_cat_sf"/>
</dbReference>
<evidence type="ECO:0000256" key="9">
    <source>
        <dbReference type="ARBA" id="ARBA00023316"/>
    </source>
</evidence>
<dbReference type="EC" id="6.3.2.10" evidence="10 11"/>
<dbReference type="NCBIfam" id="TIGR01143">
    <property type="entry name" value="murF"/>
    <property type="match status" value="1"/>
</dbReference>
<evidence type="ECO:0000259" key="14">
    <source>
        <dbReference type="Pfam" id="PF08245"/>
    </source>
</evidence>
<dbReference type="InterPro" id="IPR051046">
    <property type="entry name" value="MurCDEF_CellWall_CoF430Synth"/>
</dbReference>
<comment type="caution">
    <text evidence="15">The sequence shown here is derived from an EMBL/GenBank/DDBJ whole genome shotgun (WGS) entry which is preliminary data.</text>
</comment>
<dbReference type="GO" id="GO:0005524">
    <property type="term" value="F:ATP binding"/>
    <property type="evidence" value="ECO:0007669"/>
    <property type="project" value="UniProtKB-UniRule"/>
</dbReference>
<dbReference type="EMBL" id="MDGM01000012">
    <property type="protein sequence ID" value="PIB24211.1"/>
    <property type="molecule type" value="Genomic_DNA"/>
</dbReference>
<feature type="domain" description="Mur ligase C-terminal" evidence="13">
    <location>
        <begin position="335"/>
        <end position="453"/>
    </location>
</feature>
<name>A0A2G5K3V8_9RHOB</name>
<keyword evidence="9 10" id="KW-0961">Cell wall biogenesis/degradation</keyword>
<dbReference type="GO" id="GO:0051301">
    <property type="term" value="P:cell division"/>
    <property type="evidence" value="ECO:0007669"/>
    <property type="project" value="UniProtKB-KW"/>
</dbReference>
<dbReference type="AlphaFoldDB" id="A0A2G5K3V8"/>
<dbReference type="SUPFAM" id="SSF53623">
    <property type="entry name" value="MurD-like peptide ligases, catalytic domain"/>
    <property type="match status" value="1"/>
</dbReference>
<dbReference type="GO" id="GO:0071555">
    <property type="term" value="P:cell wall organization"/>
    <property type="evidence" value="ECO:0007669"/>
    <property type="project" value="UniProtKB-KW"/>
</dbReference>
<dbReference type="GO" id="GO:0005737">
    <property type="term" value="C:cytoplasm"/>
    <property type="evidence" value="ECO:0007669"/>
    <property type="project" value="UniProtKB-SubCell"/>
</dbReference>
<evidence type="ECO:0000259" key="13">
    <source>
        <dbReference type="Pfam" id="PF02875"/>
    </source>
</evidence>
<dbReference type="UniPathway" id="UPA00219"/>
<dbReference type="InterPro" id="IPR000713">
    <property type="entry name" value="Mur_ligase_N"/>
</dbReference>
<evidence type="ECO:0000256" key="11">
    <source>
        <dbReference type="RuleBase" id="RU004136"/>
    </source>
</evidence>
<comment type="similarity">
    <text evidence="10">Belongs to the MurCDEF family. MurF subfamily.</text>
</comment>
<dbReference type="GO" id="GO:0008766">
    <property type="term" value="F:UDP-N-acetylmuramoylalanyl-D-glutamyl-2,6-diaminopimelate-D-alanyl-D-alanine ligase activity"/>
    <property type="evidence" value="ECO:0007669"/>
    <property type="project" value="RHEA"/>
</dbReference>
<keyword evidence="4 10" id="KW-0547">Nucleotide-binding</keyword>
<evidence type="ECO:0000256" key="3">
    <source>
        <dbReference type="ARBA" id="ARBA00022618"/>
    </source>
</evidence>
<keyword evidence="16" id="KW-1185">Reference proteome</keyword>
<evidence type="ECO:0000256" key="8">
    <source>
        <dbReference type="ARBA" id="ARBA00023306"/>
    </source>
</evidence>
<organism evidence="15 16">
    <name type="scientific">Paramylibacter kogurei</name>
    <dbReference type="NCBI Taxonomy" id="1889778"/>
    <lineage>
        <taxon>Bacteria</taxon>
        <taxon>Pseudomonadati</taxon>
        <taxon>Pseudomonadota</taxon>
        <taxon>Alphaproteobacteria</taxon>
        <taxon>Rhodobacterales</taxon>
        <taxon>Paracoccaceae</taxon>
        <taxon>Paramylibacter</taxon>
    </lineage>
</organism>
<dbReference type="InterPro" id="IPR036615">
    <property type="entry name" value="Mur_ligase_C_dom_sf"/>
</dbReference>
<dbReference type="SUPFAM" id="SSF63418">
    <property type="entry name" value="MurE/MurF N-terminal domain"/>
    <property type="match status" value="1"/>
</dbReference>
<dbReference type="Pfam" id="PF08245">
    <property type="entry name" value="Mur_ligase_M"/>
    <property type="match status" value="1"/>
</dbReference>
<feature type="domain" description="Mur ligase central" evidence="14">
    <location>
        <begin position="106"/>
        <end position="295"/>
    </location>
</feature>
<dbReference type="RefSeq" id="WP_099592490.1">
    <property type="nucleotide sequence ID" value="NZ_MDGM01000012.1"/>
</dbReference>
<comment type="subcellular location">
    <subcellularLocation>
        <location evidence="10 11">Cytoplasm</location>
    </subcellularLocation>
</comment>
<dbReference type="Gene3D" id="3.40.1190.10">
    <property type="entry name" value="Mur-like, catalytic domain"/>
    <property type="match status" value="1"/>
</dbReference>
<gene>
    <name evidence="10" type="primary">murF</name>
    <name evidence="15" type="ORF">BFP76_03000</name>
</gene>
<evidence type="ECO:0000256" key="10">
    <source>
        <dbReference type="HAMAP-Rule" id="MF_02019"/>
    </source>
</evidence>
<dbReference type="OrthoDB" id="9800958at2"/>